<dbReference type="EMBL" id="ACBY02000054">
    <property type="protein sequence ID" value="EFB74878.1"/>
    <property type="molecule type" value="Genomic_DNA"/>
</dbReference>
<proteinExistence type="predicted"/>
<keyword evidence="2" id="KW-1185">Reference proteome</keyword>
<organism evidence="1 2">
    <name type="scientific">Subdoligranulum variabile DSM 15176</name>
    <dbReference type="NCBI Taxonomy" id="411471"/>
    <lineage>
        <taxon>Bacteria</taxon>
        <taxon>Bacillati</taxon>
        <taxon>Bacillota</taxon>
        <taxon>Clostridia</taxon>
        <taxon>Eubacteriales</taxon>
        <taxon>Oscillospiraceae</taxon>
        <taxon>Subdoligranulum</taxon>
    </lineage>
</organism>
<evidence type="ECO:0000313" key="1">
    <source>
        <dbReference type="EMBL" id="EFB74878.1"/>
    </source>
</evidence>
<name>D1PR31_9FIRM</name>
<reference evidence="1" key="1">
    <citation type="submission" date="2009-12" db="EMBL/GenBank/DDBJ databases">
        <authorList>
            <person name="Weinstock G."/>
            <person name="Sodergren E."/>
            <person name="Clifton S."/>
            <person name="Fulton L."/>
            <person name="Fulton B."/>
            <person name="Courtney L."/>
            <person name="Fronick C."/>
            <person name="Harrison M."/>
            <person name="Strong C."/>
            <person name="Farmer C."/>
            <person name="Delahaunty K."/>
            <person name="Markovic C."/>
            <person name="Hall O."/>
            <person name="Minx P."/>
            <person name="Tomlinson C."/>
            <person name="Mitreva M."/>
            <person name="Nelson J."/>
            <person name="Hou S."/>
            <person name="Wollam A."/>
            <person name="Pepin K.H."/>
            <person name="Johnson M."/>
            <person name="Bhonagiri V."/>
            <person name="Nash W.E."/>
            <person name="Warren W."/>
            <person name="Chinwalla A."/>
            <person name="Mardis E.R."/>
            <person name="Wilson R.K."/>
        </authorList>
    </citation>
    <scope>NUCLEOTIDE SEQUENCE [LARGE SCALE GENOMIC DNA]</scope>
    <source>
        <strain evidence="1">DSM 15176</strain>
    </source>
</reference>
<dbReference type="HOGENOM" id="CLU_1288330_0_0_9"/>
<sequence>MMENKSFCPAIRRAAKELLHGRSLHAALRYKKDFLLKPSFAPAYNAALLYYQAGRYPSACLWARRAETQGCGEEKTEALILGLFALQAAGSPRLGQEVKKIQAVTDPWYAVDKFVLTFLSGDREAARAQIPYLLDTWYLNVPELAMVMSCLLAQGNTRAADEALHGHLALLHESPYKQYARAEARKMIRARISKRYREKLIKAYRYGHPLIEEK</sequence>
<dbReference type="RefSeq" id="WP_007048209.1">
    <property type="nucleotide sequence ID" value="NZ_GG704770.1"/>
</dbReference>
<dbReference type="Proteomes" id="UP000003438">
    <property type="component" value="Unassembled WGS sequence"/>
</dbReference>
<protein>
    <recommendedName>
        <fullName evidence="3">Tetratricopeptide repeat protein</fullName>
    </recommendedName>
</protein>
<accession>D1PR31</accession>
<comment type="caution">
    <text evidence="1">The sequence shown here is derived from an EMBL/GenBank/DDBJ whole genome shotgun (WGS) entry which is preliminary data.</text>
</comment>
<dbReference type="STRING" id="411471.SUBVAR_06858"/>
<evidence type="ECO:0000313" key="2">
    <source>
        <dbReference type="Proteomes" id="UP000003438"/>
    </source>
</evidence>
<dbReference type="AlphaFoldDB" id="D1PR31"/>
<gene>
    <name evidence="1" type="ORF">SUBVAR_06858</name>
</gene>
<evidence type="ECO:0008006" key="3">
    <source>
        <dbReference type="Google" id="ProtNLM"/>
    </source>
</evidence>